<dbReference type="GO" id="GO:0061617">
    <property type="term" value="C:MICOS complex"/>
    <property type="evidence" value="ECO:0007669"/>
    <property type="project" value="UniProtKB-UniRule"/>
</dbReference>
<dbReference type="InParanoid" id="A0A3P8X2C0"/>
<evidence type="ECO:0000256" key="8">
    <source>
        <dbReference type="SAM" id="MobiDB-lite"/>
    </source>
</evidence>
<keyword evidence="7" id="KW-0999">Mitochondrion inner membrane</keyword>
<reference evidence="10" key="3">
    <citation type="submission" date="2025-09" db="UniProtKB">
        <authorList>
            <consortium name="Ensembl"/>
        </authorList>
    </citation>
    <scope>IDENTIFICATION</scope>
</reference>
<evidence type="ECO:0000256" key="2">
    <source>
        <dbReference type="ARBA" id="ARBA00010904"/>
    </source>
</evidence>
<feature type="region of interest" description="Disordered" evidence="8">
    <location>
        <begin position="23"/>
        <end position="62"/>
    </location>
</feature>
<evidence type="ECO:0000313" key="11">
    <source>
        <dbReference type="Proteomes" id="UP000265120"/>
    </source>
</evidence>
<comment type="subunit">
    <text evidence="7">Component of the mitochondrial contact site and cristae organizing system (MICOS) complex.</text>
</comment>
<dbReference type="GeneTree" id="ENSGT00530000063666"/>
<feature type="signal peptide" evidence="9">
    <location>
        <begin position="1"/>
        <end position="26"/>
    </location>
</feature>
<evidence type="ECO:0000256" key="5">
    <source>
        <dbReference type="ARBA" id="ARBA00023128"/>
    </source>
</evidence>
<feature type="chain" id="PRO_5018139257" description="MICOS complex subunit" evidence="9">
    <location>
        <begin position="27"/>
        <end position="241"/>
    </location>
</feature>
<comment type="similarity">
    <text evidence="2">Belongs to the apolipoprotein O/MICOS complex subunit Mic27 family.</text>
</comment>
<dbReference type="Proteomes" id="UP000265120">
    <property type="component" value="Chromosome 20"/>
</dbReference>
<dbReference type="STRING" id="244447.ENSCSEP00000033788"/>
<evidence type="ECO:0000256" key="4">
    <source>
        <dbReference type="ARBA" id="ARBA00022989"/>
    </source>
</evidence>
<dbReference type="InterPro" id="IPR033182">
    <property type="entry name" value="MIC26/MIC27_animal"/>
</dbReference>
<dbReference type="PANTHER" id="PTHR14564">
    <property type="entry name" value="MICOS COMPLEX SUBUNIT MIC26 / MIC27 FAMILY MEMBER"/>
    <property type="match status" value="1"/>
</dbReference>
<keyword evidence="3 7" id="KW-0812">Transmembrane</keyword>
<dbReference type="GO" id="GO:0042407">
    <property type="term" value="P:cristae formation"/>
    <property type="evidence" value="ECO:0007669"/>
    <property type="project" value="InterPro"/>
</dbReference>
<proteinExistence type="inferred from homology"/>
<evidence type="ECO:0000313" key="10">
    <source>
        <dbReference type="Ensembl" id="ENSCSEP00000033788.1"/>
    </source>
</evidence>
<keyword evidence="9" id="KW-0732">Signal</keyword>
<accession>A0A3P8X2C0</accession>
<evidence type="ECO:0000256" key="1">
    <source>
        <dbReference type="ARBA" id="ARBA00004325"/>
    </source>
</evidence>
<evidence type="ECO:0000256" key="6">
    <source>
        <dbReference type="ARBA" id="ARBA00023136"/>
    </source>
</evidence>
<evidence type="ECO:0000256" key="7">
    <source>
        <dbReference type="RuleBase" id="RU363021"/>
    </source>
</evidence>
<comment type="subcellular location">
    <subcellularLocation>
        <location evidence="7">Mitochondrion inner membrane</location>
    </subcellularLocation>
    <subcellularLocation>
        <location evidence="1">Mitochondrion membrane</location>
    </subcellularLocation>
</comment>
<sequence length="241" mass="26541">MAVNGRVMRGVLGLFPFTVLASTTDGQKEPPAPPTLLPLDELSLYTAPPQPSPGAEERDTGELEKSVATMRKLAEPYTGWCQETYGKIQPKVHKVLQCGNDTYVYLKNPPKDFYPRAGVIGFTGVLGLLLARGSRLKKLLYPGALMTLSASLYYPERAASIARSAGDSVYERAVQGYATLEKIKLQLEVIMITTMMMMMMMMMTTMTTSAAQMMESPPLCRVFLLPPFHTDLSSLLILSFT</sequence>
<keyword evidence="4 7" id="KW-1133">Transmembrane helix</keyword>
<evidence type="ECO:0000256" key="3">
    <source>
        <dbReference type="ARBA" id="ARBA00022692"/>
    </source>
</evidence>
<reference evidence="10 11" key="1">
    <citation type="journal article" date="2014" name="Nat. Genet.">
        <title>Whole-genome sequence of a flatfish provides insights into ZW sex chromosome evolution and adaptation to a benthic lifestyle.</title>
        <authorList>
            <person name="Chen S."/>
            <person name="Zhang G."/>
            <person name="Shao C."/>
            <person name="Huang Q."/>
            <person name="Liu G."/>
            <person name="Zhang P."/>
            <person name="Song W."/>
            <person name="An N."/>
            <person name="Chalopin D."/>
            <person name="Volff J.N."/>
            <person name="Hong Y."/>
            <person name="Li Q."/>
            <person name="Sha Z."/>
            <person name="Zhou H."/>
            <person name="Xie M."/>
            <person name="Yu Q."/>
            <person name="Liu Y."/>
            <person name="Xiang H."/>
            <person name="Wang N."/>
            <person name="Wu K."/>
            <person name="Yang C."/>
            <person name="Zhou Q."/>
            <person name="Liao X."/>
            <person name="Yang L."/>
            <person name="Hu Q."/>
            <person name="Zhang J."/>
            <person name="Meng L."/>
            <person name="Jin L."/>
            <person name="Tian Y."/>
            <person name="Lian J."/>
            <person name="Yang J."/>
            <person name="Miao G."/>
            <person name="Liu S."/>
            <person name="Liang Z."/>
            <person name="Yan F."/>
            <person name="Li Y."/>
            <person name="Sun B."/>
            <person name="Zhang H."/>
            <person name="Zhang J."/>
            <person name="Zhu Y."/>
            <person name="Du M."/>
            <person name="Zhao Y."/>
            <person name="Schartl M."/>
            <person name="Tang Q."/>
            <person name="Wang J."/>
        </authorList>
    </citation>
    <scope>NUCLEOTIDE SEQUENCE</scope>
</reference>
<keyword evidence="5 7" id="KW-0496">Mitochondrion</keyword>
<protein>
    <recommendedName>
        <fullName evidence="7">MICOS complex subunit</fullName>
    </recommendedName>
</protein>
<keyword evidence="6 7" id="KW-0472">Membrane</keyword>
<evidence type="ECO:0000256" key="9">
    <source>
        <dbReference type="SAM" id="SignalP"/>
    </source>
</evidence>
<organism evidence="10 11">
    <name type="scientific">Cynoglossus semilaevis</name>
    <name type="common">Tongue sole</name>
    <dbReference type="NCBI Taxonomy" id="244447"/>
    <lineage>
        <taxon>Eukaryota</taxon>
        <taxon>Metazoa</taxon>
        <taxon>Chordata</taxon>
        <taxon>Craniata</taxon>
        <taxon>Vertebrata</taxon>
        <taxon>Euteleostomi</taxon>
        <taxon>Actinopterygii</taxon>
        <taxon>Neopterygii</taxon>
        <taxon>Teleostei</taxon>
        <taxon>Neoteleostei</taxon>
        <taxon>Acanthomorphata</taxon>
        <taxon>Carangaria</taxon>
        <taxon>Pleuronectiformes</taxon>
        <taxon>Pleuronectoidei</taxon>
        <taxon>Cynoglossidae</taxon>
        <taxon>Cynoglossinae</taxon>
        <taxon>Cynoglossus</taxon>
    </lineage>
</organism>
<dbReference type="InterPro" id="IPR019166">
    <property type="entry name" value="MIC26/MIC27"/>
</dbReference>
<dbReference type="Pfam" id="PF09769">
    <property type="entry name" value="ApoO"/>
    <property type="match status" value="1"/>
</dbReference>
<dbReference type="OMA" id="AAFICYP"/>
<dbReference type="AlphaFoldDB" id="A0A3P8X2C0"/>
<dbReference type="Ensembl" id="ENSCSET00000034223.1">
    <property type="protein sequence ID" value="ENSCSEP00000033788.1"/>
    <property type="gene ID" value="ENSCSEG00000021677.1"/>
</dbReference>
<keyword evidence="11" id="KW-1185">Reference proteome</keyword>
<dbReference type="FunCoup" id="A0A3P8X2C0">
    <property type="interactions" value="550"/>
</dbReference>
<comment type="function">
    <text evidence="7">Component of the MICOS complex, a large protein complex of the mitochondrial inner membrane that plays crucial roles in the maintenance of crista junctions, inner membrane architecture, and formation of contact sites to the outer membrane.</text>
</comment>
<name>A0A3P8X2C0_CYNSE</name>
<reference evidence="10" key="2">
    <citation type="submission" date="2025-08" db="UniProtKB">
        <authorList>
            <consortium name="Ensembl"/>
        </authorList>
    </citation>
    <scope>IDENTIFICATION</scope>
</reference>
<feature type="transmembrane region" description="Helical" evidence="7">
    <location>
        <begin position="189"/>
        <end position="211"/>
    </location>
</feature>